<keyword evidence="2" id="KW-1133">Transmembrane helix</keyword>
<feature type="transmembrane region" description="Helical" evidence="2">
    <location>
        <begin position="253"/>
        <end position="276"/>
    </location>
</feature>
<feature type="transmembrane region" description="Helical" evidence="2">
    <location>
        <begin position="92"/>
        <end position="112"/>
    </location>
</feature>
<feature type="transmembrane region" description="Helical" evidence="2">
    <location>
        <begin position="349"/>
        <end position="371"/>
    </location>
</feature>
<keyword evidence="2" id="KW-0812">Transmembrane</keyword>
<dbReference type="EMBL" id="JBHMBH010000029">
    <property type="protein sequence ID" value="MFB9715222.1"/>
    <property type="molecule type" value="Genomic_DNA"/>
</dbReference>
<protein>
    <recommendedName>
        <fullName evidence="5">Signal transduction histidine kinase</fullName>
    </recommendedName>
</protein>
<proteinExistence type="predicted"/>
<comment type="caution">
    <text evidence="3">The sequence shown here is derived from an EMBL/GenBank/DDBJ whole genome shotgun (WGS) entry which is preliminary data.</text>
</comment>
<feature type="transmembrane region" description="Helical" evidence="2">
    <location>
        <begin position="124"/>
        <end position="146"/>
    </location>
</feature>
<feature type="transmembrane region" description="Helical" evidence="2">
    <location>
        <begin position="316"/>
        <end position="343"/>
    </location>
</feature>
<organism evidence="3 4">
    <name type="scientific">Arthrobacter methylotrophus</name>
    <dbReference type="NCBI Taxonomy" id="121291"/>
    <lineage>
        <taxon>Bacteria</taxon>
        <taxon>Bacillati</taxon>
        <taxon>Actinomycetota</taxon>
        <taxon>Actinomycetes</taxon>
        <taxon>Micrococcales</taxon>
        <taxon>Micrococcaceae</taxon>
        <taxon>Arthrobacter</taxon>
    </lineage>
</organism>
<gene>
    <name evidence="3" type="ORF">ACFFPI_13970</name>
</gene>
<feature type="transmembrane region" description="Helical" evidence="2">
    <location>
        <begin position="58"/>
        <end position="80"/>
    </location>
</feature>
<keyword evidence="2" id="KW-0472">Membrane</keyword>
<evidence type="ECO:0000313" key="3">
    <source>
        <dbReference type="EMBL" id="MFB9715222.1"/>
    </source>
</evidence>
<sequence length="595" mass="64363">MSGRSPAHWARGIGGKNALSLWSWLLTVPLALTVMNMFDGSNALAQTGPITLVGEGSGMAIVLFVHVMLGLLGILLRPLITSRPSLKGRMATAFGIFALLGASRAPLVVWSAEALNIADLSEDLWARILINTVMALVFLSAIAILADSIRGHAVLERRLRAAQAAIEAQLGFDENRLRSIRSDYVAELSKRLDAALVPRMMTTLDRSAASLLLRTISDEVVRPMSHELFHDHTPWPLEAAPPRPPSRAERAPGLAHLIQAAPIALPVLLFASLIAVRLLTEYGVLFLLVQWVVGGGILLVGNAVAARTVWRITSPLWRISAMTLCYAGTAAVGASVTCLLQGAFGFAPFFYWSAIWTYPLTALTVAVIRAAESQRRRHEVKLAHSLNEQLKLADRAHRKLLHTRRRVARILHTNVQGNLVSTALALAVPGGNHPAEDLAPQRVSDILTRAMATAQSEILEESSGQERHAASSIRDLLNTWGRVLELECDIGPGVWALCDEDPARAEAVIEVLSEGFTNAIRHGERHHVRVTMSAQESHQAPAATGTGAIHLSISSPGRLRRQNRPSLGMTTLQALSTEVSLGEHGDDVVLRVSLP</sequence>
<dbReference type="Gene3D" id="3.30.565.10">
    <property type="entry name" value="Histidine kinase-like ATPase, C-terminal domain"/>
    <property type="match status" value="1"/>
</dbReference>
<keyword evidence="4" id="KW-1185">Reference proteome</keyword>
<feature type="transmembrane region" description="Helical" evidence="2">
    <location>
        <begin position="21"/>
        <end position="38"/>
    </location>
</feature>
<evidence type="ECO:0000256" key="2">
    <source>
        <dbReference type="SAM" id="Phobius"/>
    </source>
</evidence>
<dbReference type="Proteomes" id="UP001589536">
    <property type="component" value="Unassembled WGS sequence"/>
</dbReference>
<evidence type="ECO:0000256" key="1">
    <source>
        <dbReference type="SAM" id="MobiDB-lite"/>
    </source>
</evidence>
<name>A0ABV5USQ3_9MICC</name>
<dbReference type="RefSeq" id="WP_345035499.1">
    <property type="nucleotide sequence ID" value="NZ_BAABED010000001.1"/>
</dbReference>
<feature type="region of interest" description="Disordered" evidence="1">
    <location>
        <begin position="539"/>
        <end position="565"/>
    </location>
</feature>
<dbReference type="InterPro" id="IPR036890">
    <property type="entry name" value="HATPase_C_sf"/>
</dbReference>
<evidence type="ECO:0008006" key="5">
    <source>
        <dbReference type="Google" id="ProtNLM"/>
    </source>
</evidence>
<evidence type="ECO:0000313" key="4">
    <source>
        <dbReference type="Proteomes" id="UP001589536"/>
    </source>
</evidence>
<feature type="transmembrane region" description="Helical" evidence="2">
    <location>
        <begin position="282"/>
        <end position="304"/>
    </location>
</feature>
<accession>A0ABV5USQ3</accession>
<reference evidence="3 4" key="1">
    <citation type="submission" date="2024-09" db="EMBL/GenBank/DDBJ databases">
        <authorList>
            <person name="Sun Q."/>
            <person name="Mori K."/>
        </authorList>
    </citation>
    <scope>NUCLEOTIDE SEQUENCE [LARGE SCALE GENOMIC DNA]</scope>
    <source>
        <strain evidence="3 4">JCM 13519</strain>
    </source>
</reference>